<dbReference type="Proteomes" id="UP000287687">
    <property type="component" value="Unassembled WGS sequence"/>
</dbReference>
<dbReference type="SUPFAM" id="SSF75516">
    <property type="entry name" value="Pheromone-binding domain of LuxR-like quorum-sensing transcription factors"/>
    <property type="match status" value="1"/>
</dbReference>
<sequence length="246" mass="27781">MNIRSIVQFLILVGESETTDELERQIESLLSTYGFKFYGLRFHRKPHDDTVGSAILGRWPAGWSEIYAARKYPLIDPTIRMLSVAQRPFRWKEAVMALKGDPHRPRMDRMMQDAGRFGLHDGYVFPVHGRNGLLGSMTVGGDAVDLSPAECALFEAAAKLAFWRFMELRGQVEALEDAAKVDTQLTRREMEVILLLADGLTSHEIAKALTISNHTVDWYINGLQEKLKAKNRQHVVALAFRLGLVS</sequence>
<dbReference type="InterPro" id="IPR005143">
    <property type="entry name" value="TF_LuxR_autoind-bd_dom"/>
</dbReference>
<evidence type="ECO:0000313" key="5">
    <source>
        <dbReference type="EMBL" id="RWX75207.1"/>
    </source>
</evidence>
<dbReference type="Pfam" id="PF00196">
    <property type="entry name" value="GerE"/>
    <property type="match status" value="1"/>
</dbReference>
<name>A0A444LC59_9HYPH</name>
<dbReference type="CDD" id="cd06170">
    <property type="entry name" value="LuxR_C_like"/>
    <property type="match status" value="1"/>
</dbReference>
<protein>
    <submittedName>
        <fullName evidence="5">LuxR family transcriptional regulator</fullName>
    </submittedName>
</protein>
<accession>A0A444LC59</accession>
<dbReference type="SUPFAM" id="SSF46894">
    <property type="entry name" value="C-terminal effector domain of the bipartite response regulators"/>
    <property type="match status" value="1"/>
</dbReference>
<dbReference type="GO" id="GO:0006355">
    <property type="term" value="P:regulation of DNA-templated transcription"/>
    <property type="evidence" value="ECO:0007669"/>
    <property type="project" value="InterPro"/>
</dbReference>
<dbReference type="InterPro" id="IPR036693">
    <property type="entry name" value="TF_LuxR_autoind-bd_dom_sf"/>
</dbReference>
<evidence type="ECO:0000256" key="2">
    <source>
        <dbReference type="ARBA" id="ARBA00023125"/>
    </source>
</evidence>
<feature type="domain" description="HTH luxR-type" evidence="4">
    <location>
        <begin position="178"/>
        <end position="243"/>
    </location>
</feature>
<dbReference type="Gene3D" id="3.30.450.80">
    <property type="entry name" value="Transcription factor LuxR-like, autoinducer-binding domain"/>
    <property type="match status" value="1"/>
</dbReference>
<comment type="caution">
    <text evidence="5">The sequence shown here is derived from an EMBL/GenBank/DDBJ whole genome shotgun (WGS) entry which is preliminary data.</text>
</comment>
<evidence type="ECO:0000313" key="6">
    <source>
        <dbReference type="Proteomes" id="UP000287687"/>
    </source>
</evidence>
<evidence type="ECO:0000256" key="3">
    <source>
        <dbReference type="ARBA" id="ARBA00023163"/>
    </source>
</evidence>
<dbReference type="PANTHER" id="PTHR44688">
    <property type="entry name" value="DNA-BINDING TRANSCRIPTIONAL ACTIVATOR DEVR_DOSR"/>
    <property type="match status" value="1"/>
</dbReference>
<dbReference type="PRINTS" id="PR00038">
    <property type="entry name" value="HTHLUXR"/>
</dbReference>
<keyword evidence="2" id="KW-0238">DNA-binding</keyword>
<evidence type="ECO:0000256" key="1">
    <source>
        <dbReference type="ARBA" id="ARBA00023015"/>
    </source>
</evidence>
<dbReference type="GO" id="GO:0003677">
    <property type="term" value="F:DNA binding"/>
    <property type="evidence" value="ECO:0007669"/>
    <property type="project" value="UniProtKB-KW"/>
</dbReference>
<dbReference type="PANTHER" id="PTHR44688:SF25">
    <property type="entry name" value="HTH LUXR-TYPE DOMAIN-CONTAINING PROTEIN"/>
    <property type="match status" value="1"/>
</dbReference>
<keyword evidence="6" id="KW-1185">Reference proteome</keyword>
<dbReference type="AlphaFoldDB" id="A0A444LC59"/>
<dbReference type="InterPro" id="IPR036388">
    <property type="entry name" value="WH-like_DNA-bd_sf"/>
</dbReference>
<dbReference type="EMBL" id="SBIP01000005">
    <property type="protein sequence ID" value="RWX75207.1"/>
    <property type="molecule type" value="Genomic_DNA"/>
</dbReference>
<dbReference type="Gene3D" id="1.10.10.10">
    <property type="entry name" value="Winged helix-like DNA-binding domain superfamily/Winged helix DNA-binding domain"/>
    <property type="match status" value="1"/>
</dbReference>
<proteinExistence type="predicted"/>
<keyword evidence="3" id="KW-0804">Transcription</keyword>
<dbReference type="InterPro" id="IPR016032">
    <property type="entry name" value="Sig_transdc_resp-reg_C-effctor"/>
</dbReference>
<evidence type="ECO:0000259" key="4">
    <source>
        <dbReference type="PROSITE" id="PS50043"/>
    </source>
</evidence>
<gene>
    <name evidence="5" type="ORF">EPK99_21520</name>
</gene>
<dbReference type="Pfam" id="PF03472">
    <property type="entry name" value="Autoind_bind"/>
    <property type="match status" value="1"/>
</dbReference>
<dbReference type="PROSITE" id="PS50043">
    <property type="entry name" value="HTH_LUXR_2"/>
    <property type="match status" value="1"/>
</dbReference>
<dbReference type="InterPro" id="IPR000792">
    <property type="entry name" value="Tscrpt_reg_LuxR_C"/>
</dbReference>
<reference evidence="5 6" key="1">
    <citation type="submission" date="2019-01" db="EMBL/GenBank/DDBJ databases">
        <title>The draft genome of Rhizobium sp. 24NR.</title>
        <authorList>
            <person name="Liu L."/>
            <person name="Liang L."/>
            <person name="Shi S."/>
            <person name="Xu L."/>
            <person name="Wang X."/>
            <person name="Li L."/>
            <person name="Zhang X."/>
        </authorList>
    </citation>
    <scope>NUCLEOTIDE SEQUENCE [LARGE SCALE GENOMIC DNA]</scope>
    <source>
        <strain evidence="5 6">24NR</strain>
    </source>
</reference>
<dbReference type="SMART" id="SM00421">
    <property type="entry name" value="HTH_LUXR"/>
    <property type="match status" value="1"/>
</dbReference>
<dbReference type="OrthoDB" id="3170288at2"/>
<keyword evidence="1" id="KW-0805">Transcription regulation</keyword>
<organism evidence="5 6">
    <name type="scientific">Neorhizobium lilium</name>
    <dbReference type="NCBI Taxonomy" id="2503024"/>
    <lineage>
        <taxon>Bacteria</taxon>
        <taxon>Pseudomonadati</taxon>
        <taxon>Pseudomonadota</taxon>
        <taxon>Alphaproteobacteria</taxon>
        <taxon>Hyphomicrobiales</taxon>
        <taxon>Rhizobiaceae</taxon>
        <taxon>Rhizobium/Agrobacterium group</taxon>
        <taxon>Neorhizobium</taxon>
    </lineage>
</organism>